<feature type="domain" description="Retroviral polymerase SH3-like" evidence="2">
    <location>
        <begin position="18"/>
        <end position="67"/>
    </location>
</feature>
<reference evidence="3 4" key="1">
    <citation type="submission" date="2015-08" db="EMBL/GenBank/DDBJ databases">
        <title>Next Generation Sequencing and Analysis of the Genome of Puccinia sorghi L Schw, the Causal Agent of Maize Common Rust.</title>
        <authorList>
            <person name="Rochi L."/>
            <person name="Burguener G."/>
            <person name="Darino M."/>
            <person name="Turjanski A."/>
            <person name="Kreff E."/>
            <person name="Dieguez M.J."/>
            <person name="Sacco F."/>
        </authorList>
    </citation>
    <scope>NUCLEOTIDE SEQUENCE [LARGE SCALE GENOMIC DNA]</scope>
    <source>
        <strain evidence="3 4">RO10H11247</strain>
    </source>
</reference>
<organism evidence="3 4">
    <name type="scientific">Puccinia sorghi</name>
    <dbReference type="NCBI Taxonomy" id="27349"/>
    <lineage>
        <taxon>Eukaryota</taxon>
        <taxon>Fungi</taxon>
        <taxon>Dikarya</taxon>
        <taxon>Basidiomycota</taxon>
        <taxon>Pucciniomycotina</taxon>
        <taxon>Pucciniomycetes</taxon>
        <taxon>Pucciniales</taxon>
        <taxon>Pucciniaceae</taxon>
        <taxon>Puccinia</taxon>
    </lineage>
</organism>
<comment type="caution">
    <text evidence="3">The sequence shown here is derived from an EMBL/GenBank/DDBJ whole genome shotgun (WGS) entry which is preliminary data.</text>
</comment>
<feature type="region of interest" description="Disordered" evidence="1">
    <location>
        <begin position="129"/>
        <end position="148"/>
    </location>
</feature>
<dbReference type="Proteomes" id="UP000037035">
    <property type="component" value="Unassembled WGS sequence"/>
</dbReference>
<proteinExistence type="predicted"/>
<protein>
    <recommendedName>
        <fullName evidence="2">Retroviral polymerase SH3-like domain-containing protein</fullName>
    </recommendedName>
</protein>
<dbReference type="VEuPathDB" id="FungiDB:VP01_11729g1"/>
<dbReference type="Pfam" id="PF25597">
    <property type="entry name" value="SH3_retrovirus"/>
    <property type="match status" value="1"/>
</dbReference>
<evidence type="ECO:0000313" key="4">
    <source>
        <dbReference type="Proteomes" id="UP000037035"/>
    </source>
</evidence>
<evidence type="ECO:0000256" key="1">
    <source>
        <dbReference type="SAM" id="MobiDB-lite"/>
    </source>
</evidence>
<feature type="non-terminal residue" evidence="3">
    <location>
        <position position="1"/>
    </location>
</feature>
<dbReference type="InterPro" id="IPR057670">
    <property type="entry name" value="SH3_retrovirus"/>
</dbReference>
<evidence type="ECO:0000259" key="2">
    <source>
        <dbReference type="Pfam" id="PF25597"/>
    </source>
</evidence>
<accession>A0A0L6VR72</accession>
<evidence type="ECO:0000313" key="3">
    <source>
        <dbReference type="EMBL" id="KNZ63213.1"/>
    </source>
</evidence>
<dbReference type="EMBL" id="LAVV01001920">
    <property type="protein sequence ID" value="KNZ63213.1"/>
    <property type="molecule type" value="Genomic_DNA"/>
</dbReference>
<keyword evidence="4" id="KW-1185">Reference proteome</keyword>
<sequence length="177" mass="20139">LPEGFVKPIGTAAIFINQRQVKGRKFHVKGEEGVLVGFDPLLLSYRILCKSRAIIKTKHVRFLKDTNSTIIESSDNVQEQVWRVENEDLNQEDISNCKLLDVEEIHNLEENQFNNSENSEDNADVQQDLIPQKNSPSPEPSPEPIDTDSIITMNREQSNPQYAVLSLHFGLKQLTLK</sequence>
<gene>
    <name evidence="3" type="ORF">VP01_11729g1</name>
</gene>
<name>A0A0L6VR72_9BASI</name>
<dbReference type="AlphaFoldDB" id="A0A0L6VR72"/>